<proteinExistence type="predicted"/>
<evidence type="ECO:0000256" key="1">
    <source>
        <dbReference type="SAM" id="MobiDB-lite"/>
    </source>
</evidence>
<dbReference type="EMBL" id="JAUEPR010000050">
    <property type="protein sequence ID" value="KAK0471441.1"/>
    <property type="molecule type" value="Genomic_DNA"/>
</dbReference>
<organism evidence="2 3">
    <name type="scientific">Armillaria novae-zelandiae</name>
    <dbReference type="NCBI Taxonomy" id="153914"/>
    <lineage>
        <taxon>Eukaryota</taxon>
        <taxon>Fungi</taxon>
        <taxon>Dikarya</taxon>
        <taxon>Basidiomycota</taxon>
        <taxon>Agaricomycotina</taxon>
        <taxon>Agaricomycetes</taxon>
        <taxon>Agaricomycetidae</taxon>
        <taxon>Agaricales</taxon>
        <taxon>Marasmiineae</taxon>
        <taxon>Physalacriaceae</taxon>
        <taxon>Armillaria</taxon>
    </lineage>
</organism>
<comment type="caution">
    <text evidence="2">The sequence shown here is derived from an EMBL/GenBank/DDBJ whole genome shotgun (WGS) entry which is preliminary data.</text>
</comment>
<evidence type="ECO:0000313" key="3">
    <source>
        <dbReference type="Proteomes" id="UP001175227"/>
    </source>
</evidence>
<keyword evidence="3" id="KW-1185">Reference proteome</keyword>
<evidence type="ECO:0000313" key="2">
    <source>
        <dbReference type="EMBL" id="KAK0471441.1"/>
    </source>
</evidence>
<dbReference type="AlphaFoldDB" id="A0AA39NTE0"/>
<feature type="region of interest" description="Disordered" evidence="1">
    <location>
        <begin position="185"/>
        <end position="209"/>
    </location>
</feature>
<dbReference type="Proteomes" id="UP001175227">
    <property type="component" value="Unassembled WGS sequence"/>
</dbReference>
<protein>
    <submittedName>
        <fullName evidence="2">Uncharacterized protein</fullName>
    </submittedName>
</protein>
<gene>
    <name evidence="2" type="ORF">IW261DRAFT_1425082</name>
</gene>
<sequence>MCMRLLIEKGDLVCNPRGITIGYTSMSGRVLAINKDKDIYMNREECAVDDKGINTTSFLIHLDIVIFIYTKEMRTSNGENSDKTRTLEKRRVVVVAVIEIEALLSLYESLFCQRNNFPRKQRRDNITINLLHEVVIKRETQREAGAGKKRITLYFELFDSGAYNDSATECLCVRAFPGRLEREAESVNRGRKGREGGHGDSRGIGNRDGSLSVDIVEGRRIHVGVEESSVGGGVLSSSLSMRNESWWTKANGSPDVLGMNETVEISSKGLGRRYVGDPGEAESEA</sequence>
<feature type="compositionally biased region" description="Basic and acidic residues" evidence="1">
    <location>
        <begin position="185"/>
        <end position="201"/>
    </location>
</feature>
<name>A0AA39NTE0_9AGAR</name>
<reference evidence="2" key="1">
    <citation type="submission" date="2023-06" db="EMBL/GenBank/DDBJ databases">
        <authorList>
            <consortium name="Lawrence Berkeley National Laboratory"/>
            <person name="Ahrendt S."/>
            <person name="Sahu N."/>
            <person name="Indic B."/>
            <person name="Wong-Bajracharya J."/>
            <person name="Merenyi Z."/>
            <person name="Ke H.-M."/>
            <person name="Monk M."/>
            <person name="Kocsube S."/>
            <person name="Drula E."/>
            <person name="Lipzen A."/>
            <person name="Balint B."/>
            <person name="Henrissat B."/>
            <person name="Andreopoulos B."/>
            <person name="Martin F.M."/>
            <person name="Harder C.B."/>
            <person name="Rigling D."/>
            <person name="Ford K.L."/>
            <person name="Foster G.D."/>
            <person name="Pangilinan J."/>
            <person name="Papanicolaou A."/>
            <person name="Barry K."/>
            <person name="LaButti K."/>
            <person name="Viragh M."/>
            <person name="Koriabine M."/>
            <person name="Yan M."/>
            <person name="Riley R."/>
            <person name="Champramary S."/>
            <person name="Plett K.L."/>
            <person name="Tsai I.J."/>
            <person name="Slot J."/>
            <person name="Sipos G."/>
            <person name="Plett J."/>
            <person name="Nagy L.G."/>
            <person name="Grigoriev I.V."/>
        </authorList>
    </citation>
    <scope>NUCLEOTIDE SEQUENCE</scope>
    <source>
        <strain evidence="2">ICMP 16352</strain>
    </source>
</reference>
<accession>A0AA39NTE0</accession>